<dbReference type="InterPro" id="IPR036322">
    <property type="entry name" value="WD40_repeat_dom_sf"/>
</dbReference>
<dbReference type="SUPFAM" id="SSF50978">
    <property type="entry name" value="WD40 repeat-like"/>
    <property type="match status" value="1"/>
</dbReference>
<sequence>MLRQTHPNWVNSLALSTEYVLRTGAFDHTGKQFSSPEEMKKVALERYTKMRGSAPERLVSGSDDCTMYLWEPLFNNKGYEAHMTGHQQ</sequence>
<proteinExistence type="predicted"/>
<dbReference type="AlphaFoldDB" id="A0A392NLB4"/>
<evidence type="ECO:0000256" key="1">
    <source>
        <dbReference type="ARBA" id="ARBA00004123"/>
    </source>
</evidence>
<comment type="caution">
    <text evidence="5">The sequence shown here is derived from an EMBL/GenBank/DDBJ whole genome shotgun (WGS) entry which is preliminary data.</text>
</comment>
<dbReference type="Gene3D" id="2.130.10.10">
    <property type="entry name" value="YVTN repeat-like/Quinoprotein amine dehydrogenase"/>
    <property type="match status" value="1"/>
</dbReference>
<accession>A0A392NLB4</accession>
<dbReference type="GO" id="GO:0005730">
    <property type="term" value="C:nucleolus"/>
    <property type="evidence" value="ECO:0007669"/>
    <property type="project" value="TreeGrafter"/>
</dbReference>
<dbReference type="EMBL" id="LXQA010041704">
    <property type="protein sequence ID" value="MCH99908.1"/>
    <property type="molecule type" value="Genomic_DNA"/>
</dbReference>
<keyword evidence="6" id="KW-1185">Reference proteome</keyword>
<gene>
    <name evidence="5" type="ORF">A2U01_0020923</name>
</gene>
<keyword evidence="2" id="KW-0853">WD repeat</keyword>
<reference evidence="5 6" key="1">
    <citation type="journal article" date="2018" name="Front. Plant Sci.">
        <title>Red Clover (Trifolium pratense) and Zigzag Clover (T. medium) - A Picture of Genomic Similarities and Differences.</title>
        <authorList>
            <person name="Dluhosova J."/>
            <person name="Istvanek J."/>
            <person name="Nedelnik J."/>
            <person name="Repkova J."/>
        </authorList>
    </citation>
    <scope>NUCLEOTIDE SEQUENCE [LARGE SCALE GENOMIC DNA]</scope>
    <source>
        <strain evidence="6">cv. 10/8</strain>
        <tissue evidence="5">Leaf</tissue>
    </source>
</reference>
<protein>
    <submittedName>
        <fullName evidence="5">Notchless-like protein</fullName>
    </submittedName>
</protein>
<evidence type="ECO:0000313" key="6">
    <source>
        <dbReference type="Proteomes" id="UP000265520"/>
    </source>
</evidence>
<evidence type="ECO:0000313" key="5">
    <source>
        <dbReference type="EMBL" id="MCH99908.1"/>
    </source>
</evidence>
<dbReference type="InterPro" id="IPR015943">
    <property type="entry name" value="WD40/YVTN_repeat-like_dom_sf"/>
</dbReference>
<comment type="subcellular location">
    <subcellularLocation>
        <location evidence="1">Nucleus</location>
    </subcellularLocation>
</comment>
<dbReference type="Proteomes" id="UP000265520">
    <property type="component" value="Unassembled WGS sequence"/>
</dbReference>
<keyword evidence="4" id="KW-0539">Nucleus</keyword>
<dbReference type="PANTHER" id="PTHR19848:SF0">
    <property type="entry name" value="NOTCHLESS PROTEIN HOMOLOG 1"/>
    <property type="match status" value="1"/>
</dbReference>
<keyword evidence="3" id="KW-0677">Repeat</keyword>
<dbReference type="PANTHER" id="PTHR19848">
    <property type="entry name" value="WD40 REPEAT PROTEIN"/>
    <property type="match status" value="1"/>
</dbReference>
<dbReference type="GO" id="GO:0000027">
    <property type="term" value="P:ribosomal large subunit assembly"/>
    <property type="evidence" value="ECO:0007669"/>
    <property type="project" value="TreeGrafter"/>
</dbReference>
<evidence type="ECO:0000256" key="2">
    <source>
        <dbReference type="ARBA" id="ARBA00022574"/>
    </source>
</evidence>
<organism evidence="5 6">
    <name type="scientific">Trifolium medium</name>
    <dbReference type="NCBI Taxonomy" id="97028"/>
    <lineage>
        <taxon>Eukaryota</taxon>
        <taxon>Viridiplantae</taxon>
        <taxon>Streptophyta</taxon>
        <taxon>Embryophyta</taxon>
        <taxon>Tracheophyta</taxon>
        <taxon>Spermatophyta</taxon>
        <taxon>Magnoliopsida</taxon>
        <taxon>eudicotyledons</taxon>
        <taxon>Gunneridae</taxon>
        <taxon>Pentapetalae</taxon>
        <taxon>rosids</taxon>
        <taxon>fabids</taxon>
        <taxon>Fabales</taxon>
        <taxon>Fabaceae</taxon>
        <taxon>Papilionoideae</taxon>
        <taxon>50 kb inversion clade</taxon>
        <taxon>NPAAA clade</taxon>
        <taxon>Hologalegina</taxon>
        <taxon>IRL clade</taxon>
        <taxon>Trifolieae</taxon>
        <taxon>Trifolium</taxon>
    </lineage>
</organism>
<name>A0A392NLB4_9FABA</name>
<feature type="non-terminal residue" evidence="5">
    <location>
        <position position="88"/>
    </location>
</feature>
<evidence type="ECO:0000256" key="3">
    <source>
        <dbReference type="ARBA" id="ARBA00022737"/>
    </source>
</evidence>
<evidence type="ECO:0000256" key="4">
    <source>
        <dbReference type="ARBA" id="ARBA00023242"/>
    </source>
</evidence>